<dbReference type="PANTHER" id="PTHR13710">
    <property type="entry name" value="DNA HELICASE RECQ FAMILY MEMBER"/>
    <property type="match status" value="1"/>
</dbReference>
<dbReference type="GO" id="GO:0000724">
    <property type="term" value="P:double-strand break repair via homologous recombination"/>
    <property type="evidence" value="ECO:0007669"/>
    <property type="project" value="TreeGrafter"/>
</dbReference>
<dbReference type="SMART" id="SM00490">
    <property type="entry name" value="HELICc"/>
    <property type="match status" value="1"/>
</dbReference>
<keyword evidence="6" id="KW-0067">ATP-binding</keyword>
<dbReference type="InterPro" id="IPR027417">
    <property type="entry name" value="P-loop_NTPase"/>
</dbReference>
<comment type="catalytic activity">
    <reaction evidence="10">
        <text>Couples ATP hydrolysis with the unwinding of duplex DNA by translocating in the 3'-5' direction.</text>
        <dbReference type="EC" id="5.6.2.4"/>
    </reaction>
</comment>
<dbReference type="Gene3D" id="3.40.50.300">
    <property type="entry name" value="P-loop containing nucleotide triphosphate hydrolases"/>
    <property type="match status" value="2"/>
</dbReference>
<dbReference type="InterPro" id="IPR011545">
    <property type="entry name" value="DEAD/DEAH_box_helicase_dom"/>
</dbReference>
<feature type="compositionally biased region" description="Polar residues" evidence="12">
    <location>
        <begin position="1198"/>
        <end position="1212"/>
    </location>
</feature>
<dbReference type="GO" id="GO:0005737">
    <property type="term" value="C:cytoplasm"/>
    <property type="evidence" value="ECO:0007669"/>
    <property type="project" value="TreeGrafter"/>
</dbReference>
<feature type="domain" description="Helicase C-terminal" evidence="14">
    <location>
        <begin position="639"/>
        <end position="789"/>
    </location>
</feature>
<sequence length="1212" mass="133486">MPPKQFPRNNLDEVLLKAQNMPSMPPQSPARPQKVLLGPTTASSQLIHIHPQTKFRPASTATPGSFIALSFNRIHLTFAAFPLQHSFSTPLPSAVARNRSPVQVSSAESTPLTSIPAKRASPRVAHAAESPPKRPRLSAIASEKENIFAAPASLKGKAREQLSRTVDFPRPAASTSTASRALPPQSLSAAPAAPGRFYPLDYSDICTMSLEELNAHRFGLMQLYHQLGSMRETAEEDRLGPAVLKSIRNYSNMCQDELQCIQALTVALKAGAPRALPTTKWTVSNLLPSHAEHVTASHVDGLHPAAPGYNNSYRPDDSIGADIEYDQPGLAGGDEDVVVVPSSEEDLWASWDDNITDNIGDISDGPSYVPPPPPPLSSGGAIATPPPSQSTYSLPVITPAFIRPDPTLLKTASYPSLKRTLNDTFGLTNFRPNQLEAISSFMAGEDVFVLMPTGGGKSLCFQLPAVVKNQQTGGVTVVIGPLLSLMQDQVVALEAKGVDVACFKKEQTTEEAHQMHMRLNDPNRRPAMVYITPEKLEHSERLRSDLRRLQERGLLVGIIIDEAHCITTWGRQFRESYAKLEWLRRELPNVPIMALTATANCQAVEDIILRLNIRGCKRYVMSFNRTNLMYKVERKGKDVLPRIIEFIQLKHRGQTGIVYCGAKAKCEDVAAKLRAAGIRARHYHADMDTDDKNAIQKEWQSGKIQVIVATIAFGMGIDKADVRFVIHFSMPTSLSNYYQETGRAGRDGKPSDCILFYAFSDAVFPLKRAREEAKDDDDRAGEEDIRRVVQFCEEEVVCRRSQVLSYFDEKFDAAQCRNGCDNCQNKSPIVEEDVTQDATNLIRLLMEIKEQMPEGLLVDVFRGKPSGSMKNRDLSYLQYMGAGKDVSKPQAGRIVHKLLANGIFQPESTVNKSGWNTTYLQVSRRAKQFIDRGEKLIIRFRETPKVARAPRSRAATATGQMQTGSAEAGPSRQRRSRAKPAEIVDDPIAQYLSDEEDPTYLGAIEDDTVAVSIPSISRPAAMTRARTLPAIPTRPGSSVGSRSFLATPDSDDDEIECLDTPPPNTQRAQNSRSRPASAATFHDPSPCFTALKERRDQLEGEQDMDLSDVFNDEALGYLACVLPADVVELRHKLLEIGISLDESSVSKQYAAIFLDICIQFKTGNRPVNPPSPVAIGSPSKRARTKPPSVIDLRGYRYNDTTSNRSKPSSSRT</sequence>
<dbReference type="STRING" id="98765.A0A2R6RLK1"/>
<evidence type="ECO:0000256" key="3">
    <source>
        <dbReference type="ARBA" id="ARBA00022741"/>
    </source>
</evidence>
<organism evidence="15 16">
    <name type="scientific">Hermanssonia centrifuga</name>
    <dbReference type="NCBI Taxonomy" id="98765"/>
    <lineage>
        <taxon>Eukaryota</taxon>
        <taxon>Fungi</taxon>
        <taxon>Dikarya</taxon>
        <taxon>Basidiomycota</taxon>
        <taxon>Agaricomycotina</taxon>
        <taxon>Agaricomycetes</taxon>
        <taxon>Polyporales</taxon>
        <taxon>Meruliaceae</taxon>
        <taxon>Hermanssonia</taxon>
    </lineage>
</organism>
<keyword evidence="16" id="KW-1185">Reference proteome</keyword>
<feature type="region of interest" description="Disordered" evidence="12">
    <location>
        <begin position="947"/>
        <end position="991"/>
    </location>
</feature>
<dbReference type="Gene3D" id="1.10.10.10">
    <property type="entry name" value="Winged helix-like DNA-binding domain superfamily/Winged helix DNA-binding domain"/>
    <property type="match status" value="1"/>
</dbReference>
<protein>
    <recommendedName>
        <fullName evidence="11">DNA 3'-5' helicase</fullName>
        <ecNumber evidence="11">5.6.2.4</ecNumber>
    </recommendedName>
</protein>
<keyword evidence="9" id="KW-0539">Nucleus</keyword>
<dbReference type="PANTHER" id="PTHR13710:SF153">
    <property type="entry name" value="RECQ-LIKE DNA HELICASE BLM"/>
    <property type="match status" value="1"/>
</dbReference>
<feature type="compositionally biased region" description="Low complexity" evidence="12">
    <location>
        <begin position="947"/>
        <end position="958"/>
    </location>
</feature>
<dbReference type="EMBL" id="MLYV02000233">
    <property type="protein sequence ID" value="PSS30907.1"/>
    <property type="molecule type" value="Genomic_DNA"/>
</dbReference>
<feature type="region of interest" description="Disordered" evidence="12">
    <location>
        <begin position="102"/>
        <end position="138"/>
    </location>
</feature>
<comment type="caution">
    <text evidence="15">The sequence shown here is derived from an EMBL/GenBank/DDBJ whole genome shotgun (WGS) entry which is preliminary data.</text>
</comment>
<evidence type="ECO:0000256" key="4">
    <source>
        <dbReference type="ARBA" id="ARBA00022801"/>
    </source>
</evidence>
<keyword evidence="3" id="KW-0547">Nucleotide-binding</keyword>
<evidence type="ECO:0000313" key="16">
    <source>
        <dbReference type="Proteomes" id="UP000186601"/>
    </source>
</evidence>
<dbReference type="OrthoDB" id="10261556at2759"/>
<dbReference type="GO" id="GO:0043138">
    <property type="term" value="F:3'-5' DNA helicase activity"/>
    <property type="evidence" value="ECO:0007669"/>
    <property type="project" value="UniProtKB-EC"/>
</dbReference>
<dbReference type="PROSITE" id="PS51194">
    <property type="entry name" value="HELICASE_CTER"/>
    <property type="match status" value="1"/>
</dbReference>
<accession>A0A2R6RLK1</accession>
<dbReference type="GO" id="GO:0005694">
    <property type="term" value="C:chromosome"/>
    <property type="evidence" value="ECO:0007669"/>
    <property type="project" value="TreeGrafter"/>
</dbReference>
<dbReference type="FunFam" id="3.40.50.300:FF:001389">
    <property type="entry name" value="ATP-dependent DNA helicase RecQ"/>
    <property type="match status" value="1"/>
</dbReference>
<keyword evidence="8" id="KW-0413">Isomerase</keyword>
<dbReference type="InterPro" id="IPR018982">
    <property type="entry name" value="RQC_domain"/>
</dbReference>
<name>A0A2R6RLK1_9APHY</name>
<dbReference type="NCBIfam" id="TIGR00614">
    <property type="entry name" value="recQ_fam"/>
    <property type="match status" value="1"/>
</dbReference>
<evidence type="ECO:0000256" key="2">
    <source>
        <dbReference type="ARBA" id="ARBA00005446"/>
    </source>
</evidence>
<evidence type="ECO:0000259" key="14">
    <source>
        <dbReference type="PROSITE" id="PS51194"/>
    </source>
</evidence>
<evidence type="ECO:0000256" key="11">
    <source>
        <dbReference type="ARBA" id="ARBA00034808"/>
    </source>
</evidence>
<evidence type="ECO:0000256" key="7">
    <source>
        <dbReference type="ARBA" id="ARBA00023125"/>
    </source>
</evidence>
<dbReference type="GO" id="GO:0009378">
    <property type="term" value="F:four-way junction helicase activity"/>
    <property type="evidence" value="ECO:0007669"/>
    <property type="project" value="TreeGrafter"/>
</dbReference>
<feature type="compositionally biased region" description="Polar residues" evidence="12">
    <location>
        <begin position="1065"/>
        <end position="1074"/>
    </location>
</feature>
<reference evidence="15 16" key="1">
    <citation type="submission" date="2018-02" db="EMBL/GenBank/DDBJ databases">
        <title>Genome sequence of the basidiomycete white-rot fungus Phlebia centrifuga.</title>
        <authorList>
            <person name="Granchi Z."/>
            <person name="Peng M."/>
            <person name="de Vries R.P."/>
            <person name="Hilden K."/>
            <person name="Makela M.R."/>
            <person name="Grigoriev I."/>
            <person name="Riley R."/>
        </authorList>
    </citation>
    <scope>NUCLEOTIDE SEQUENCE [LARGE SCALE GENOMIC DNA]</scope>
    <source>
        <strain evidence="15 16">FBCC195</strain>
    </source>
</reference>
<evidence type="ECO:0000256" key="5">
    <source>
        <dbReference type="ARBA" id="ARBA00022806"/>
    </source>
</evidence>
<dbReference type="SUPFAM" id="SSF52540">
    <property type="entry name" value="P-loop containing nucleoside triphosphate hydrolases"/>
    <property type="match status" value="2"/>
</dbReference>
<dbReference type="GO" id="GO:0005524">
    <property type="term" value="F:ATP binding"/>
    <property type="evidence" value="ECO:0007669"/>
    <property type="project" value="UniProtKB-KW"/>
</dbReference>
<dbReference type="InterPro" id="IPR036388">
    <property type="entry name" value="WH-like_DNA-bd_sf"/>
</dbReference>
<dbReference type="GO" id="GO:0006260">
    <property type="term" value="P:DNA replication"/>
    <property type="evidence" value="ECO:0007669"/>
    <property type="project" value="InterPro"/>
</dbReference>
<evidence type="ECO:0000259" key="13">
    <source>
        <dbReference type="PROSITE" id="PS51192"/>
    </source>
</evidence>
<evidence type="ECO:0000256" key="9">
    <source>
        <dbReference type="ARBA" id="ARBA00023242"/>
    </source>
</evidence>
<dbReference type="GO" id="GO:0016787">
    <property type="term" value="F:hydrolase activity"/>
    <property type="evidence" value="ECO:0007669"/>
    <property type="project" value="UniProtKB-KW"/>
</dbReference>
<dbReference type="AlphaFoldDB" id="A0A2R6RLK1"/>
<dbReference type="Pfam" id="PF00271">
    <property type="entry name" value="Helicase_C"/>
    <property type="match status" value="1"/>
</dbReference>
<evidence type="ECO:0000256" key="12">
    <source>
        <dbReference type="SAM" id="MobiDB-lite"/>
    </source>
</evidence>
<keyword evidence="7" id="KW-0238">DNA-binding</keyword>
<evidence type="ECO:0000256" key="1">
    <source>
        <dbReference type="ARBA" id="ARBA00004123"/>
    </source>
</evidence>
<evidence type="ECO:0000256" key="8">
    <source>
        <dbReference type="ARBA" id="ARBA00023235"/>
    </source>
</evidence>
<keyword evidence="5" id="KW-0347">Helicase</keyword>
<dbReference type="SMART" id="SM00487">
    <property type="entry name" value="DEXDc"/>
    <property type="match status" value="1"/>
</dbReference>
<dbReference type="Pfam" id="PF09382">
    <property type="entry name" value="RQC"/>
    <property type="match status" value="1"/>
</dbReference>
<keyword evidence="4" id="KW-0378">Hydrolase</keyword>
<feature type="region of interest" description="Disordered" evidence="12">
    <location>
        <begin position="1024"/>
        <end position="1086"/>
    </location>
</feature>
<dbReference type="SMART" id="SM00956">
    <property type="entry name" value="RQC"/>
    <property type="match status" value="1"/>
</dbReference>
<evidence type="ECO:0000256" key="6">
    <source>
        <dbReference type="ARBA" id="ARBA00022840"/>
    </source>
</evidence>
<dbReference type="GO" id="GO:0003677">
    <property type="term" value="F:DNA binding"/>
    <property type="evidence" value="ECO:0007669"/>
    <property type="project" value="UniProtKB-KW"/>
</dbReference>
<feature type="domain" description="Helicase ATP-binding" evidence="13">
    <location>
        <begin position="438"/>
        <end position="617"/>
    </location>
</feature>
<dbReference type="Pfam" id="PF16124">
    <property type="entry name" value="RecQ_Zn_bind"/>
    <property type="match status" value="1"/>
</dbReference>
<dbReference type="Proteomes" id="UP000186601">
    <property type="component" value="Unassembled WGS sequence"/>
</dbReference>
<dbReference type="PROSITE" id="PS51192">
    <property type="entry name" value="HELICASE_ATP_BIND_1"/>
    <property type="match status" value="1"/>
</dbReference>
<dbReference type="FunFam" id="3.40.50.300:FF:001975">
    <property type="entry name" value="ATP-dependent DNA helicase"/>
    <property type="match status" value="1"/>
</dbReference>
<comment type="similarity">
    <text evidence="2">Belongs to the helicase family. RecQ subfamily.</text>
</comment>
<dbReference type="Pfam" id="PF00270">
    <property type="entry name" value="DEAD"/>
    <property type="match status" value="1"/>
</dbReference>
<evidence type="ECO:0000313" key="15">
    <source>
        <dbReference type="EMBL" id="PSS30907.1"/>
    </source>
</evidence>
<dbReference type="CDD" id="cd17920">
    <property type="entry name" value="DEXHc_RecQ"/>
    <property type="match status" value="1"/>
</dbReference>
<dbReference type="GO" id="GO:0005634">
    <property type="term" value="C:nucleus"/>
    <property type="evidence" value="ECO:0007669"/>
    <property type="project" value="UniProtKB-SubCell"/>
</dbReference>
<gene>
    <name evidence="15" type="ORF">PHLCEN_2v2532</name>
</gene>
<comment type="subcellular location">
    <subcellularLocation>
        <location evidence="1">Nucleus</location>
    </subcellularLocation>
</comment>
<dbReference type="InterPro" id="IPR032284">
    <property type="entry name" value="RecQ_Zn-bd"/>
</dbReference>
<dbReference type="CDD" id="cd18794">
    <property type="entry name" value="SF2_C_RecQ"/>
    <property type="match status" value="1"/>
</dbReference>
<proteinExistence type="inferred from homology"/>
<dbReference type="EC" id="5.6.2.4" evidence="11"/>
<dbReference type="InterPro" id="IPR001650">
    <property type="entry name" value="Helicase_C-like"/>
</dbReference>
<evidence type="ECO:0000256" key="10">
    <source>
        <dbReference type="ARBA" id="ARBA00034617"/>
    </source>
</evidence>
<feature type="region of interest" description="Disordered" evidence="12">
    <location>
        <begin position="1167"/>
        <end position="1212"/>
    </location>
</feature>
<feature type="compositionally biased region" description="Polar residues" evidence="12">
    <location>
        <begin position="102"/>
        <end position="113"/>
    </location>
</feature>
<dbReference type="InterPro" id="IPR014001">
    <property type="entry name" value="Helicase_ATP-bd"/>
</dbReference>
<dbReference type="InterPro" id="IPR004589">
    <property type="entry name" value="DNA_helicase_ATP-dep_RecQ"/>
</dbReference>